<evidence type="ECO:0000313" key="3">
    <source>
        <dbReference type="EMBL" id="KFM16272.1"/>
    </source>
</evidence>
<organism evidence="3 4">
    <name type="scientific">Marine Group I thaumarchaeote SCGC AAA799-D11</name>
    <dbReference type="NCBI Taxonomy" id="1502291"/>
    <lineage>
        <taxon>Archaea</taxon>
        <taxon>Nitrososphaerota</taxon>
        <taxon>Marine Group I</taxon>
    </lineage>
</organism>
<dbReference type="Proteomes" id="UP000029386">
    <property type="component" value="Unassembled WGS sequence"/>
</dbReference>
<sequence length="115" mass="13144">MIDDNEQITKMVSTFLSLNNHKCTIANHAQDGLEFMIKNEYDAVILDLTMPDMDGYDILEKINESDIRYKVIVLTASNISQENMEKIKQSETKIILQKPVDIDVLLEKISQVANL</sequence>
<evidence type="ECO:0000256" key="1">
    <source>
        <dbReference type="ARBA" id="ARBA00022553"/>
    </source>
</evidence>
<gene>
    <name evidence="3" type="primary">rpfC</name>
    <name evidence="3" type="ORF">AAA799D11_00727</name>
</gene>
<evidence type="ECO:0000313" key="4">
    <source>
        <dbReference type="Proteomes" id="UP000029386"/>
    </source>
</evidence>
<accession>A0A087RS18</accession>
<dbReference type="Gene3D" id="3.40.50.2300">
    <property type="match status" value="1"/>
</dbReference>
<keyword evidence="1" id="KW-0597">Phosphoprotein</keyword>
<dbReference type="STRING" id="1502291.AAA799D11_00727"/>
<comment type="caution">
    <text evidence="3">The sequence shown here is derived from an EMBL/GenBank/DDBJ whole genome shotgun (WGS) entry which is preliminary data.</text>
</comment>
<dbReference type="InterPro" id="IPR001789">
    <property type="entry name" value="Sig_transdc_resp-reg_receiver"/>
</dbReference>
<dbReference type="PATRIC" id="fig|1502291.3.peg.628"/>
<dbReference type="InterPro" id="IPR011006">
    <property type="entry name" value="CheY-like_superfamily"/>
</dbReference>
<dbReference type="GO" id="GO:0004673">
    <property type="term" value="F:protein histidine kinase activity"/>
    <property type="evidence" value="ECO:0007669"/>
    <property type="project" value="UniProtKB-EC"/>
</dbReference>
<feature type="domain" description="Response regulatory" evidence="2">
    <location>
        <begin position="1"/>
        <end position="113"/>
    </location>
</feature>
<reference evidence="3 4" key="1">
    <citation type="submission" date="2014-06" db="EMBL/GenBank/DDBJ databases">
        <authorList>
            <person name="Ngugi D.K."/>
            <person name="Blom J."/>
            <person name="Alam I."/>
            <person name="Rashid M."/>
            <person name="Baalawi W."/>
            <person name="Zhang G."/>
            <person name="Hikmawan T."/>
            <person name="Guan Y."/>
            <person name="Antunes A."/>
            <person name="Siam R."/>
            <person name="El-Dorry H."/>
            <person name="Bajic V."/>
            <person name="Stingl U."/>
        </authorList>
    </citation>
    <scope>NUCLEOTIDE SEQUENCE [LARGE SCALE GENOMIC DNA]</scope>
    <source>
        <strain evidence="3">SCGC AAA799-D11</strain>
    </source>
</reference>
<evidence type="ECO:0000259" key="2">
    <source>
        <dbReference type="PROSITE" id="PS50110"/>
    </source>
</evidence>
<dbReference type="PANTHER" id="PTHR44591">
    <property type="entry name" value="STRESS RESPONSE REGULATOR PROTEIN 1"/>
    <property type="match status" value="1"/>
</dbReference>
<dbReference type="SMART" id="SM00448">
    <property type="entry name" value="REC"/>
    <property type="match status" value="1"/>
</dbReference>
<proteinExistence type="predicted"/>
<dbReference type="SUPFAM" id="SSF52172">
    <property type="entry name" value="CheY-like"/>
    <property type="match status" value="1"/>
</dbReference>
<dbReference type="EC" id="2.7.13.3" evidence="3"/>
<name>A0A087RS18_9ARCH</name>
<dbReference type="PANTHER" id="PTHR44591:SF3">
    <property type="entry name" value="RESPONSE REGULATORY DOMAIN-CONTAINING PROTEIN"/>
    <property type="match status" value="1"/>
</dbReference>
<dbReference type="AlphaFoldDB" id="A0A087RS18"/>
<keyword evidence="3" id="KW-0808">Transferase</keyword>
<dbReference type="Pfam" id="PF00072">
    <property type="entry name" value="Response_reg"/>
    <property type="match status" value="1"/>
</dbReference>
<dbReference type="EMBL" id="JOSY01000031">
    <property type="protein sequence ID" value="KFM16272.1"/>
    <property type="molecule type" value="Genomic_DNA"/>
</dbReference>
<dbReference type="InterPro" id="IPR050595">
    <property type="entry name" value="Bact_response_regulator"/>
</dbReference>
<dbReference type="PROSITE" id="PS50110">
    <property type="entry name" value="RESPONSE_REGULATORY"/>
    <property type="match status" value="1"/>
</dbReference>
<dbReference type="GO" id="GO:0000160">
    <property type="term" value="P:phosphorelay signal transduction system"/>
    <property type="evidence" value="ECO:0007669"/>
    <property type="project" value="InterPro"/>
</dbReference>
<protein>
    <submittedName>
        <fullName evidence="3">Sensory-regulatory protein RpfC</fullName>
        <ecNumber evidence="3">2.7.13.3</ecNumber>
    </submittedName>
</protein>
<keyword evidence="4" id="KW-1185">Reference proteome</keyword>